<accession>A0A817ZFZ5</accession>
<proteinExistence type="predicted"/>
<reference evidence="2" key="1">
    <citation type="submission" date="2021-02" db="EMBL/GenBank/DDBJ databases">
        <authorList>
            <person name="Nowell W R."/>
        </authorList>
    </citation>
    <scope>NUCLEOTIDE SEQUENCE</scope>
</reference>
<dbReference type="EMBL" id="CAJNYU010000850">
    <property type="protein sequence ID" value="CAF3394407.1"/>
    <property type="molecule type" value="Genomic_DNA"/>
</dbReference>
<gene>
    <name evidence="2" type="ORF">FME351_LOCUS8460</name>
</gene>
<dbReference type="AlphaFoldDB" id="A0A817ZFZ5"/>
<sequence length="362" mass="42666">MGNIRSLLLSDLCMDEYDKNNLKKVNNKLFRYVDDLPIVTKMYEDELKSYVDEQNSLKGTIKFTHEFEENNQLNYLNTTLTWNTTEKRIDIKWYRKDTGSNRLLHYESGHHKSVKINIIKNMTNRIIDTTRNNIQQKDDLNKLSGILIKSKYRKYFIDDTIMTCLKQVNNNIIPTTNTIQTFKNSKNDMEYILSLPYVNGMKVLKRKFEKLNNKLDFSYPKKLNSLVTSTIKPPSKAVVYQIECECGSIYNGETKVGLTNRSKQHDSIIEKDDENSSSEMVQHHRQNLSQCMLNPNLSFMIDSDADYRKRRIKEVIYSVINNSINKHDNIDNTWNNILHKESIKIRQHIKFKKKINTLKQTE</sequence>
<feature type="domain" description="Helix-turn-helix" evidence="1">
    <location>
        <begin position="102"/>
        <end position="161"/>
    </location>
</feature>
<dbReference type="PANTHER" id="PTHR21301">
    <property type="entry name" value="REVERSE TRANSCRIPTASE"/>
    <property type="match status" value="1"/>
</dbReference>
<dbReference type="PANTHER" id="PTHR21301:SF10">
    <property type="entry name" value="REVERSE TRANSCRIPTASE DOMAIN-CONTAINING PROTEIN"/>
    <property type="match status" value="1"/>
</dbReference>
<dbReference type="Pfam" id="PF26215">
    <property type="entry name" value="HTH_animal"/>
    <property type="match status" value="1"/>
</dbReference>
<protein>
    <recommendedName>
        <fullName evidence="1">Helix-turn-helix domain-containing protein</fullName>
    </recommendedName>
</protein>
<evidence type="ECO:0000313" key="3">
    <source>
        <dbReference type="Proteomes" id="UP000663869"/>
    </source>
</evidence>
<dbReference type="Proteomes" id="UP000663869">
    <property type="component" value="Unassembled WGS sequence"/>
</dbReference>
<dbReference type="InterPro" id="IPR058912">
    <property type="entry name" value="HTH_animal"/>
</dbReference>
<evidence type="ECO:0000313" key="2">
    <source>
        <dbReference type="EMBL" id="CAF3394407.1"/>
    </source>
</evidence>
<comment type="caution">
    <text evidence="2">The sequence shown here is derived from an EMBL/GenBank/DDBJ whole genome shotgun (WGS) entry which is preliminary data.</text>
</comment>
<organism evidence="2 3">
    <name type="scientific">Rotaria socialis</name>
    <dbReference type="NCBI Taxonomy" id="392032"/>
    <lineage>
        <taxon>Eukaryota</taxon>
        <taxon>Metazoa</taxon>
        <taxon>Spiralia</taxon>
        <taxon>Gnathifera</taxon>
        <taxon>Rotifera</taxon>
        <taxon>Eurotatoria</taxon>
        <taxon>Bdelloidea</taxon>
        <taxon>Philodinida</taxon>
        <taxon>Philodinidae</taxon>
        <taxon>Rotaria</taxon>
    </lineage>
</organism>
<name>A0A817ZFZ5_9BILA</name>
<evidence type="ECO:0000259" key="1">
    <source>
        <dbReference type="Pfam" id="PF26215"/>
    </source>
</evidence>